<organism evidence="2 3">
    <name type="scientific">Candidatus Sungbacteria bacterium RIFCSPHIGHO2_02_FULL_47_11</name>
    <dbReference type="NCBI Taxonomy" id="1802270"/>
    <lineage>
        <taxon>Bacteria</taxon>
        <taxon>Candidatus Sungiibacteriota</taxon>
    </lineage>
</organism>
<evidence type="ECO:0000313" key="3">
    <source>
        <dbReference type="Proteomes" id="UP000179023"/>
    </source>
</evidence>
<dbReference type="EMBL" id="MHQI01000037">
    <property type="protein sequence ID" value="OGZ99574.1"/>
    <property type="molecule type" value="Genomic_DNA"/>
</dbReference>
<name>A0A1G2KJG7_9BACT</name>
<evidence type="ECO:0000313" key="2">
    <source>
        <dbReference type="EMBL" id="OGZ99574.1"/>
    </source>
</evidence>
<dbReference type="InterPro" id="IPR025948">
    <property type="entry name" value="HTH-like_dom"/>
</dbReference>
<dbReference type="InterPro" id="IPR036397">
    <property type="entry name" value="RNaseH_sf"/>
</dbReference>
<proteinExistence type="predicted"/>
<dbReference type="Gene3D" id="3.30.420.10">
    <property type="entry name" value="Ribonuclease H-like superfamily/Ribonuclease H"/>
    <property type="match status" value="1"/>
</dbReference>
<dbReference type="InterPro" id="IPR050900">
    <property type="entry name" value="Transposase_IS3/IS150/IS904"/>
</dbReference>
<dbReference type="PANTHER" id="PTHR46889">
    <property type="entry name" value="TRANSPOSASE INSF FOR INSERTION SEQUENCE IS3B-RELATED"/>
    <property type="match status" value="1"/>
</dbReference>
<dbReference type="GO" id="GO:0015074">
    <property type="term" value="P:DNA integration"/>
    <property type="evidence" value="ECO:0007669"/>
    <property type="project" value="InterPro"/>
</dbReference>
<dbReference type="SUPFAM" id="SSF53098">
    <property type="entry name" value="Ribonuclease H-like"/>
    <property type="match status" value="1"/>
</dbReference>
<dbReference type="STRING" id="1802270.A3C07_01625"/>
<dbReference type="Pfam" id="PF13276">
    <property type="entry name" value="HTH_21"/>
    <property type="match status" value="1"/>
</dbReference>
<dbReference type="InterPro" id="IPR048020">
    <property type="entry name" value="Transpos_IS3"/>
</dbReference>
<sequence>MKELRNEYEVRKLCRVLSVSSSGYYGWLTRSISQRAKENELLLTEIRRIHIECRQAYGSLKVWKELKLRGLNYGKHRVARLRRLHGIEAKRRRRFKVTTRSRKTQQVVPNIVNRCFKTAEPNRVWLGDVTFIATRKGWPYLAILLDLYSRKVIGWSMSNQIDKQLALDALEMAILARSPQSSILHHTDQGSIYASDEYIAKLASNRMIQSMSRKGDCYDNAVAESFFSTLKNELVVGKIFESREQARREIFDYIEVFYNRKRIHQSLGYKTPEMMEQSVAELNRPSNQG</sequence>
<dbReference type="InterPro" id="IPR012337">
    <property type="entry name" value="RNaseH-like_sf"/>
</dbReference>
<dbReference type="Pfam" id="PF13333">
    <property type="entry name" value="rve_2"/>
    <property type="match status" value="1"/>
</dbReference>
<evidence type="ECO:0000259" key="1">
    <source>
        <dbReference type="PROSITE" id="PS50994"/>
    </source>
</evidence>
<dbReference type="AlphaFoldDB" id="A0A1G2KJG7"/>
<protein>
    <submittedName>
        <fullName evidence="2">Integrase</fullName>
    </submittedName>
</protein>
<dbReference type="InterPro" id="IPR001584">
    <property type="entry name" value="Integrase_cat-core"/>
</dbReference>
<dbReference type="Proteomes" id="UP000179023">
    <property type="component" value="Unassembled WGS sequence"/>
</dbReference>
<dbReference type="Pfam" id="PF00665">
    <property type="entry name" value="rve"/>
    <property type="match status" value="1"/>
</dbReference>
<dbReference type="PROSITE" id="PS50994">
    <property type="entry name" value="INTEGRASE"/>
    <property type="match status" value="1"/>
</dbReference>
<dbReference type="PANTHER" id="PTHR46889:SF4">
    <property type="entry name" value="TRANSPOSASE INSO FOR INSERTION SEQUENCE ELEMENT IS911B-RELATED"/>
    <property type="match status" value="1"/>
</dbReference>
<gene>
    <name evidence="2" type="ORF">A3C07_01625</name>
</gene>
<reference evidence="2 3" key="1">
    <citation type="journal article" date="2016" name="Nat. Commun.">
        <title>Thousands of microbial genomes shed light on interconnected biogeochemical processes in an aquifer system.</title>
        <authorList>
            <person name="Anantharaman K."/>
            <person name="Brown C.T."/>
            <person name="Hug L.A."/>
            <person name="Sharon I."/>
            <person name="Castelle C.J."/>
            <person name="Probst A.J."/>
            <person name="Thomas B.C."/>
            <person name="Singh A."/>
            <person name="Wilkins M.J."/>
            <person name="Karaoz U."/>
            <person name="Brodie E.L."/>
            <person name="Williams K.H."/>
            <person name="Hubbard S.S."/>
            <person name="Banfield J.F."/>
        </authorList>
    </citation>
    <scope>NUCLEOTIDE SEQUENCE [LARGE SCALE GENOMIC DNA]</scope>
</reference>
<dbReference type="NCBIfam" id="NF033516">
    <property type="entry name" value="transpos_IS3"/>
    <property type="match status" value="1"/>
</dbReference>
<accession>A0A1G2KJG7</accession>
<feature type="domain" description="Integrase catalytic" evidence="1">
    <location>
        <begin position="117"/>
        <end position="279"/>
    </location>
</feature>
<dbReference type="GO" id="GO:0003676">
    <property type="term" value="F:nucleic acid binding"/>
    <property type="evidence" value="ECO:0007669"/>
    <property type="project" value="InterPro"/>
</dbReference>
<comment type="caution">
    <text evidence="2">The sequence shown here is derived from an EMBL/GenBank/DDBJ whole genome shotgun (WGS) entry which is preliminary data.</text>
</comment>